<gene>
    <name evidence="2" type="ORF">PMIN01_05725</name>
</gene>
<accession>A0A9P6GIX0</accession>
<proteinExistence type="predicted"/>
<evidence type="ECO:0000313" key="2">
    <source>
        <dbReference type="EMBL" id="KAF9735810.1"/>
    </source>
</evidence>
<dbReference type="AlphaFoldDB" id="A0A9P6GIX0"/>
<comment type="caution">
    <text evidence="2">The sequence shown here is derived from an EMBL/GenBank/DDBJ whole genome shotgun (WGS) entry which is preliminary data.</text>
</comment>
<keyword evidence="3" id="KW-1185">Reference proteome</keyword>
<dbReference type="EMBL" id="WJXW01000005">
    <property type="protein sequence ID" value="KAF9735810.1"/>
    <property type="molecule type" value="Genomic_DNA"/>
</dbReference>
<evidence type="ECO:0000313" key="3">
    <source>
        <dbReference type="Proteomes" id="UP000756921"/>
    </source>
</evidence>
<feature type="region of interest" description="Disordered" evidence="1">
    <location>
        <begin position="312"/>
        <end position="339"/>
    </location>
</feature>
<feature type="compositionally biased region" description="Basic and acidic residues" evidence="1">
    <location>
        <begin position="35"/>
        <end position="46"/>
    </location>
</feature>
<evidence type="ECO:0000256" key="1">
    <source>
        <dbReference type="SAM" id="MobiDB-lite"/>
    </source>
</evidence>
<name>A0A9P6GIX0_9PLEO</name>
<reference evidence="2" key="1">
    <citation type="journal article" date="2020" name="Mol. Plant Microbe Interact.">
        <title>Genome Sequence of the Biocontrol Agent Coniothyrium minitans strain Conio (IMI 134523).</title>
        <authorList>
            <person name="Patel D."/>
            <person name="Shittu T.A."/>
            <person name="Baroncelli R."/>
            <person name="Muthumeenakshi S."/>
            <person name="Osborne T.H."/>
            <person name="Janganan T.K."/>
            <person name="Sreenivasaprasad S."/>
        </authorList>
    </citation>
    <scope>NUCLEOTIDE SEQUENCE</scope>
    <source>
        <strain evidence="2">Conio</strain>
    </source>
</reference>
<organism evidence="2 3">
    <name type="scientific">Paraphaeosphaeria minitans</name>
    <dbReference type="NCBI Taxonomy" id="565426"/>
    <lineage>
        <taxon>Eukaryota</taxon>
        <taxon>Fungi</taxon>
        <taxon>Dikarya</taxon>
        <taxon>Ascomycota</taxon>
        <taxon>Pezizomycotina</taxon>
        <taxon>Dothideomycetes</taxon>
        <taxon>Pleosporomycetidae</taxon>
        <taxon>Pleosporales</taxon>
        <taxon>Massarineae</taxon>
        <taxon>Didymosphaeriaceae</taxon>
        <taxon>Paraphaeosphaeria</taxon>
    </lineage>
</organism>
<dbReference type="Proteomes" id="UP000756921">
    <property type="component" value="Unassembled WGS sequence"/>
</dbReference>
<sequence length="339" mass="36261">MRKQGARTVCTGYSVAHGGLDADIPSVEEGSGGGREGERARGREGETRWASFGEVWVGDLTQSGDETEPAAWAAAVLVHHLDRYLSIYLLEKFVCVQPAASSQQPAAASSHGRVYAATEWLGGFIAGCSEDVQARVKQQSVIQPSSHPAIQSSGPSSVVQSVKRRAVLQVPSGPSTVVQSFKCHPVRRRAPSCPQHHSAPSRRPVPCAWAATVLVNREITRYTQSIHRDPGSPHPHLPANPGLTLELDERGHRARDEPAKQPSSSSASLHHCITASRLHSFTASFLRPSLGPSLGQAELLPSRGCRCASWPRRAQPDALNPPDHGAPFTTAPATNPPTP</sequence>
<protein>
    <submittedName>
        <fullName evidence="2">Uncharacterized protein</fullName>
    </submittedName>
</protein>
<feature type="region of interest" description="Disordered" evidence="1">
    <location>
        <begin position="21"/>
        <end position="46"/>
    </location>
</feature>